<evidence type="ECO:0000256" key="10">
    <source>
        <dbReference type="ARBA" id="ARBA00023008"/>
    </source>
</evidence>
<name>A0A810L7Y6_9ACTN</name>
<dbReference type="InterPro" id="IPR045087">
    <property type="entry name" value="Cu-oxidase_fam"/>
</dbReference>
<evidence type="ECO:0000313" key="17">
    <source>
        <dbReference type="EMBL" id="BCJ31670.1"/>
    </source>
</evidence>
<dbReference type="EC" id="1.7.2.1" evidence="5"/>
<evidence type="ECO:0000256" key="5">
    <source>
        <dbReference type="ARBA" id="ARBA00011882"/>
    </source>
</evidence>
<dbReference type="InterPro" id="IPR011707">
    <property type="entry name" value="Cu-oxidase-like_N"/>
</dbReference>
<dbReference type="CDD" id="cd11020">
    <property type="entry name" value="CuRO_1_CuNIR"/>
    <property type="match status" value="1"/>
</dbReference>
<evidence type="ECO:0000256" key="4">
    <source>
        <dbReference type="ARBA" id="ARBA00011233"/>
    </source>
</evidence>
<feature type="compositionally biased region" description="Low complexity" evidence="13">
    <location>
        <begin position="14"/>
        <end position="61"/>
    </location>
</feature>
<comment type="cofactor">
    <cofactor evidence="1 12">
        <name>Cu(+)</name>
        <dbReference type="ChEBI" id="CHEBI:49552"/>
    </cofactor>
</comment>
<evidence type="ECO:0000256" key="9">
    <source>
        <dbReference type="ARBA" id="ARBA00023002"/>
    </source>
</evidence>
<feature type="binding site" description="type 1 copper site" evidence="12">
    <location>
        <position position="331"/>
    </location>
    <ligand>
        <name>Cu cation</name>
        <dbReference type="ChEBI" id="CHEBI:23378"/>
        <label>1</label>
    </ligand>
</feature>
<dbReference type="SUPFAM" id="SSF49503">
    <property type="entry name" value="Cupredoxins"/>
    <property type="match status" value="3"/>
</dbReference>
<dbReference type="AlphaFoldDB" id="A0A810L7Y6"/>
<feature type="binding site" description="type 1 copper site" evidence="12">
    <location>
        <position position="336"/>
    </location>
    <ligand>
        <name>Cu cation</name>
        <dbReference type="ChEBI" id="CHEBI:23378"/>
        <label>1</label>
    </ligand>
</feature>
<evidence type="ECO:0000256" key="12">
    <source>
        <dbReference type="PIRSR" id="PIRSR601287-1"/>
    </source>
</evidence>
<organism evidence="17 18">
    <name type="scientific">Actinocatenispora sera</name>
    <dbReference type="NCBI Taxonomy" id="390989"/>
    <lineage>
        <taxon>Bacteria</taxon>
        <taxon>Bacillati</taxon>
        <taxon>Actinomycetota</taxon>
        <taxon>Actinomycetes</taxon>
        <taxon>Micromonosporales</taxon>
        <taxon>Micromonosporaceae</taxon>
        <taxon>Actinocatenispora</taxon>
    </lineage>
</organism>
<feature type="transmembrane region" description="Helical" evidence="14">
    <location>
        <begin position="70"/>
        <end position="90"/>
    </location>
</feature>
<dbReference type="InterPro" id="IPR028096">
    <property type="entry name" value="EfeO_Cupredoxin"/>
</dbReference>
<feature type="binding site" description="type 1 copper site" evidence="12">
    <location>
        <position position="323"/>
    </location>
    <ligand>
        <name>Cu cation</name>
        <dbReference type="ChEBI" id="CHEBI:23378"/>
        <label>1</label>
    </ligand>
</feature>
<evidence type="ECO:0000313" key="18">
    <source>
        <dbReference type="Proteomes" id="UP000680750"/>
    </source>
</evidence>
<keyword evidence="8" id="KW-0677">Repeat</keyword>
<feature type="binding site" description="type 1 copper site" evidence="12">
    <location>
        <position position="283"/>
    </location>
    <ligand>
        <name>Cu cation</name>
        <dbReference type="ChEBI" id="CHEBI:23378"/>
        <label>1</label>
    </ligand>
</feature>
<dbReference type="KEGG" id="aser:Asera_57780"/>
<dbReference type="PANTHER" id="PTHR11709:SF394">
    <property type="entry name" value="FI03373P-RELATED"/>
    <property type="match status" value="1"/>
</dbReference>
<dbReference type="Proteomes" id="UP000680750">
    <property type="component" value="Chromosome"/>
</dbReference>
<evidence type="ECO:0000256" key="11">
    <source>
        <dbReference type="ARBA" id="ARBA00049340"/>
    </source>
</evidence>
<dbReference type="GO" id="GO:0050421">
    <property type="term" value="F:nitrite reductase (NO-forming) activity"/>
    <property type="evidence" value="ECO:0007669"/>
    <property type="project" value="UniProtKB-EC"/>
</dbReference>
<sequence length="493" mass="51071">MTSELPPAHDSAFDAGDTPPDAGDSAPGADDTAPGADDTAPGADDTAPGARETGAAPAGARAPDRGRGPLLVSLSIVGVLVLAAVLIGVVGRHSGDRREATAGERRTVAVHLVDMDIVPATITLPRGTRLILRVTNSGAVRHDLAFPHGPATRMLNPGGTQRLDLGPVDAGETGWCTVPGHKQAGMTLTIRVSGHPATATHDATIAPDAVPGHGFRARPAALPAAGPRVHRVTLAVRDRTLAVAPGVTQRMWTFGGTVPGPTLHGRVGDTFVVTLVNDADLGHSIDFHASSVAPDRSMRTIGPGQRLVYRFTAEHAGAFLYHCATAPMVQHIGNGMYGAIVIDPPDLRPVAAEYVLVGAELYLGPDGGTGDAAKMSRGTPDAVVFNGYYDQYRYAPLAAKADGRVRIWVVDAGLTRPIAFHVVGAQFDTVYGDGGYLVRPGERSRGAAQALALQPGQGGFVEFALPGPGHYPFLSHLMTDADRGATGTLVATR</sequence>
<dbReference type="InterPro" id="IPR008972">
    <property type="entry name" value="Cupredoxin"/>
</dbReference>
<keyword evidence="7 12" id="KW-0479">Metal-binding</keyword>
<evidence type="ECO:0000256" key="1">
    <source>
        <dbReference type="ARBA" id="ARBA00001960"/>
    </source>
</evidence>
<evidence type="ECO:0000256" key="7">
    <source>
        <dbReference type="ARBA" id="ARBA00022723"/>
    </source>
</evidence>
<evidence type="ECO:0000256" key="3">
    <source>
        <dbReference type="ARBA" id="ARBA00010609"/>
    </source>
</evidence>
<dbReference type="CDD" id="cd00920">
    <property type="entry name" value="Cupredoxin"/>
    <property type="match status" value="1"/>
</dbReference>
<evidence type="ECO:0000256" key="8">
    <source>
        <dbReference type="ARBA" id="ARBA00022737"/>
    </source>
</evidence>
<feature type="domain" description="Plastocyanin-like" evidence="15">
    <location>
        <begin position="238"/>
        <end position="345"/>
    </location>
</feature>
<evidence type="ECO:0000256" key="13">
    <source>
        <dbReference type="SAM" id="MobiDB-lite"/>
    </source>
</evidence>
<dbReference type="InterPro" id="IPR001287">
    <property type="entry name" value="NO2-reductase_Cu"/>
</dbReference>
<accession>A0A810L7Y6</accession>
<evidence type="ECO:0000259" key="16">
    <source>
        <dbReference type="Pfam" id="PF13473"/>
    </source>
</evidence>
<dbReference type="Pfam" id="PF13473">
    <property type="entry name" value="Cupredoxin_1"/>
    <property type="match status" value="1"/>
</dbReference>
<proteinExistence type="inferred from homology"/>
<feature type="domain" description="EfeO-type cupredoxin-like" evidence="16">
    <location>
        <begin position="100"/>
        <end position="172"/>
    </location>
</feature>
<reference evidence="17" key="1">
    <citation type="submission" date="2020-08" db="EMBL/GenBank/DDBJ databases">
        <title>Whole genome shotgun sequence of Actinocatenispora sera NBRC 101916.</title>
        <authorList>
            <person name="Komaki H."/>
            <person name="Tamura T."/>
        </authorList>
    </citation>
    <scope>NUCLEOTIDE SEQUENCE</scope>
    <source>
        <strain evidence="17">NBRC 101916</strain>
    </source>
</reference>
<keyword evidence="9" id="KW-0560">Oxidoreductase</keyword>
<feature type="binding site" description="type 1 copper site" evidence="12">
    <location>
        <position position="476"/>
    </location>
    <ligand>
        <name>Cu cation</name>
        <dbReference type="ChEBI" id="CHEBI:23378"/>
        <label>1</label>
    </ligand>
</feature>
<protein>
    <recommendedName>
        <fullName evidence="6">Copper-containing nitrite reductase</fullName>
        <ecNumber evidence="5">1.7.2.1</ecNumber>
    </recommendedName>
</protein>
<evidence type="ECO:0000259" key="15">
    <source>
        <dbReference type="Pfam" id="PF07732"/>
    </source>
</evidence>
<evidence type="ECO:0000256" key="2">
    <source>
        <dbReference type="ARBA" id="ARBA00001973"/>
    </source>
</evidence>
<comment type="subunit">
    <text evidence="4">Homotrimer.</text>
</comment>
<feature type="binding site" description="type 1 copper site" evidence="12">
    <location>
        <position position="288"/>
    </location>
    <ligand>
        <name>Cu cation</name>
        <dbReference type="ChEBI" id="CHEBI:23378"/>
        <label>1</label>
    </ligand>
</feature>
<dbReference type="GO" id="GO:0005507">
    <property type="term" value="F:copper ion binding"/>
    <property type="evidence" value="ECO:0007669"/>
    <property type="project" value="InterPro"/>
</dbReference>
<dbReference type="EMBL" id="AP023354">
    <property type="protein sequence ID" value="BCJ31670.1"/>
    <property type="molecule type" value="Genomic_DNA"/>
</dbReference>
<keyword evidence="18" id="KW-1185">Reference proteome</keyword>
<dbReference type="PANTHER" id="PTHR11709">
    <property type="entry name" value="MULTI-COPPER OXIDASE"/>
    <property type="match status" value="1"/>
</dbReference>
<evidence type="ECO:0000256" key="6">
    <source>
        <dbReference type="ARBA" id="ARBA00017290"/>
    </source>
</evidence>
<evidence type="ECO:0000256" key="14">
    <source>
        <dbReference type="SAM" id="Phobius"/>
    </source>
</evidence>
<dbReference type="PRINTS" id="PR00695">
    <property type="entry name" value="CUNO2RDTASE"/>
</dbReference>
<keyword evidence="14" id="KW-0472">Membrane</keyword>
<dbReference type="OrthoDB" id="345021at2"/>
<feature type="binding site" description="type 1 copper site" evidence="12">
    <location>
        <position position="322"/>
    </location>
    <ligand>
        <name>Cu cation</name>
        <dbReference type="ChEBI" id="CHEBI:23378"/>
        <label>1</label>
    </ligand>
</feature>
<dbReference type="Gene3D" id="2.60.40.420">
    <property type="entry name" value="Cupredoxins - blue copper proteins"/>
    <property type="match status" value="3"/>
</dbReference>
<comment type="catalytic activity">
    <reaction evidence="11">
        <text>nitric oxide + Fe(III)-[cytochrome c] + H2O = Fe(II)-[cytochrome c] + nitrite + 2 H(+)</text>
        <dbReference type="Rhea" id="RHEA:15233"/>
        <dbReference type="Rhea" id="RHEA-COMP:10350"/>
        <dbReference type="Rhea" id="RHEA-COMP:14399"/>
        <dbReference type="ChEBI" id="CHEBI:15377"/>
        <dbReference type="ChEBI" id="CHEBI:15378"/>
        <dbReference type="ChEBI" id="CHEBI:16301"/>
        <dbReference type="ChEBI" id="CHEBI:16480"/>
        <dbReference type="ChEBI" id="CHEBI:29033"/>
        <dbReference type="ChEBI" id="CHEBI:29034"/>
        <dbReference type="EC" id="1.7.2.1"/>
    </reaction>
</comment>
<dbReference type="RefSeq" id="WP_051801399.1">
    <property type="nucleotide sequence ID" value="NZ_AP023354.1"/>
</dbReference>
<keyword evidence="10 12" id="KW-0186">Copper</keyword>
<feature type="region of interest" description="Disordered" evidence="13">
    <location>
        <begin position="1"/>
        <end position="66"/>
    </location>
</feature>
<gene>
    <name evidence="17" type="ORF">Asera_57780</name>
</gene>
<comment type="similarity">
    <text evidence="3">Belongs to the multicopper oxidase family.</text>
</comment>
<comment type="cofactor">
    <cofactor evidence="2 12">
        <name>Cu(2+)</name>
        <dbReference type="ChEBI" id="CHEBI:29036"/>
    </cofactor>
</comment>
<keyword evidence="14" id="KW-0812">Transmembrane</keyword>
<keyword evidence="14" id="KW-1133">Transmembrane helix</keyword>
<dbReference type="Pfam" id="PF07732">
    <property type="entry name" value="Cu-oxidase_3"/>
    <property type="match status" value="1"/>
</dbReference>